<evidence type="ECO:0000313" key="3">
    <source>
        <dbReference type="Proteomes" id="UP000633509"/>
    </source>
</evidence>
<dbReference type="EMBL" id="JADBEK010000001">
    <property type="protein sequence ID" value="MBE1589487.1"/>
    <property type="molecule type" value="Genomic_DNA"/>
</dbReference>
<proteinExistence type="predicted"/>
<comment type="caution">
    <text evidence="2">The sequence shown here is derived from an EMBL/GenBank/DDBJ whole genome shotgun (WGS) entry which is preliminary data.</text>
</comment>
<sequence length="398" mass="45251">MQDPPSSEPWRQWHDGLELDRSWPSPERGIVVDRAELKKRSKQMVIDALGAKTSVSDGTHSDRMPSSAFGHYVWGTDFGAYSPVAVMRTDLDGAWTSADKMMTALNRKFSGLKERSEAFHESYEGFGQLVYVAAMNYDTAEGILHRRLDKLRKAVHGQRDPGHSRPPSDTEPWREEDVSANSAAGIRKFFDRSHPERLLDLGVVLHDFAGRMAGAAAAIEGHSKGLAQVWGSEAAELCQQALRMLHASSKTLAYDAGRTGDVLLTFGELYWRYKENCAKAVGDFEIDDLWEWAGGEDDEDDDRARQYLREFNQNMGVCYDLIPADAELLLPQIAYVEYVDLYHDEQGTYFDRLEKDEPFSWLFDNPWKESFQDPILPKESATEILETQLREPYSHWSQ</sequence>
<dbReference type="RefSeq" id="WP_192789508.1">
    <property type="nucleotide sequence ID" value="NZ_JADBEK010000001.1"/>
</dbReference>
<evidence type="ECO:0008006" key="4">
    <source>
        <dbReference type="Google" id="ProtNLM"/>
    </source>
</evidence>
<organism evidence="2 3">
    <name type="scientific">Nonomuraea angiospora</name>
    <dbReference type="NCBI Taxonomy" id="46172"/>
    <lineage>
        <taxon>Bacteria</taxon>
        <taxon>Bacillati</taxon>
        <taxon>Actinomycetota</taxon>
        <taxon>Actinomycetes</taxon>
        <taxon>Streptosporangiales</taxon>
        <taxon>Streptosporangiaceae</taxon>
        <taxon>Nonomuraea</taxon>
    </lineage>
</organism>
<dbReference type="Proteomes" id="UP000633509">
    <property type="component" value="Unassembled WGS sequence"/>
</dbReference>
<evidence type="ECO:0000256" key="1">
    <source>
        <dbReference type="SAM" id="MobiDB-lite"/>
    </source>
</evidence>
<protein>
    <recommendedName>
        <fullName evidence="4">DUF4303 domain-containing protein</fullName>
    </recommendedName>
</protein>
<name>A0ABR9M992_9ACTN</name>
<feature type="compositionally biased region" description="Basic and acidic residues" evidence="1">
    <location>
        <begin position="157"/>
        <end position="177"/>
    </location>
</feature>
<feature type="region of interest" description="Disordered" evidence="1">
    <location>
        <begin position="154"/>
        <end position="177"/>
    </location>
</feature>
<accession>A0ABR9M992</accession>
<reference evidence="2 3" key="1">
    <citation type="submission" date="2020-10" db="EMBL/GenBank/DDBJ databases">
        <title>Sequencing the genomes of 1000 actinobacteria strains.</title>
        <authorList>
            <person name="Klenk H.-P."/>
        </authorList>
    </citation>
    <scope>NUCLEOTIDE SEQUENCE [LARGE SCALE GENOMIC DNA]</scope>
    <source>
        <strain evidence="2 3">DSM 43173</strain>
    </source>
</reference>
<gene>
    <name evidence="2" type="ORF">H4W80_007745</name>
</gene>
<evidence type="ECO:0000313" key="2">
    <source>
        <dbReference type="EMBL" id="MBE1589487.1"/>
    </source>
</evidence>
<keyword evidence="3" id="KW-1185">Reference proteome</keyword>